<feature type="region of interest" description="Disordered" evidence="1">
    <location>
        <begin position="143"/>
        <end position="177"/>
    </location>
</feature>
<evidence type="ECO:0000313" key="2">
    <source>
        <dbReference type="EMBL" id="CAK9159441.1"/>
    </source>
</evidence>
<protein>
    <submittedName>
        <fullName evidence="2">Uncharacterized protein</fullName>
    </submittedName>
</protein>
<dbReference type="EMBL" id="CAUOFW020003358">
    <property type="protein sequence ID" value="CAK9159441.1"/>
    <property type="molecule type" value="Genomic_DNA"/>
</dbReference>
<dbReference type="AlphaFoldDB" id="A0ABC8SQG3"/>
<organism evidence="2 3">
    <name type="scientific">Ilex paraguariensis</name>
    <name type="common">yerba mate</name>
    <dbReference type="NCBI Taxonomy" id="185542"/>
    <lineage>
        <taxon>Eukaryota</taxon>
        <taxon>Viridiplantae</taxon>
        <taxon>Streptophyta</taxon>
        <taxon>Embryophyta</taxon>
        <taxon>Tracheophyta</taxon>
        <taxon>Spermatophyta</taxon>
        <taxon>Magnoliopsida</taxon>
        <taxon>eudicotyledons</taxon>
        <taxon>Gunneridae</taxon>
        <taxon>Pentapetalae</taxon>
        <taxon>asterids</taxon>
        <taxon>campanulids</taxon>
        <taxon>Aquifoliales</taxon>
        <taxon>Aquifoliaceae</taxon>
        <taxon>Ilex</taxon>
    </lineage>
</organism>
<name>A0ABC8SQG3_9AQUA</name>
<reference evidence="2 3" key="1">
    <citation type="submission" date="2024-02" db="EMBL/GenBank/DDBJ databases">
        <authorList>
            <person name="Vignale AGUSTIN F."/>
            <person name="Sosa J E."/>
            <person name="Modenutti C."/>
        </authorList>
    </citation>
    <scope>NUCLEOTIDE SEQUENCE [LARGE SCALE GENOMIC DNA]</scope>
</reference>
<dbReference type="Proteomes" id="UP001642360">
    <property type="component" value="Unassembled WGS sequence"/>
</dbReference>
<evidence type="ECO:0000256" key="1">
    <source>
        <dbReference type="SAM" id="MobiDB-lite"/>
    </source>
</evidence>
<dbReference type="Gene3D" id="3.10.450.50">
    <property type="match status" value="1"/>
</dbReference>
<accession>A0ABC8SQG3</accession>
<gene>
    <name evidence="2" type="ORF">ILEXP_LOCUS28139</name>
</gene>
<dbReference type="InterPro" id="IPR004027">
    <property type="entry name" value="SEC_C_motif"/>
</dbReference>
<sequence>MDNGPRELGIARMEKSFIELNGVRQTGSLDDMGSNLQVHASLLGMEEASGIMLHQLFFSLNKLMGGGQNENSQRHAEELEDKKCIHDPSCNNLEIAHDNNSSLQDEKKIPRNKVCPCGSKKKYKSCCGSAAGRSASRFAVNQTFDNGKVRKDKKQGKKGGPVAVKPQGSDGGLPDVGALCI</sequence>
<dbReference type="Pfam" id="PF02810">
    <property type="entry name" value="SEC-C"/>
    <property type="match status" value="1"/>
</dbReference>
<keyword evidence="3" id="KW-1185">Reference proteome</keyword>
<comment type="caution">
    <text evidence="2">The sequence shown here is derived from an EMBL/GenBank/DDBJ whole genome shotgun (WGS) entry which is preliminary data.</text>
</comment>
<evidence type="ECO:0000313" key="3">
    <source>
        <dbReference type="Proteomes" id="UP001642360"/>
    </source>
</evidence>
<dbReference type="SUPFAM" id="SSF103642">
    <property type="entry name" value="Sec-C motif"/>
    <property type="match status" value="1"/>
</dbReference>
<proteinExistence type="predicted"/>